<dbReference type="Proteomes" id="UP000269154">
    <property type="component" value="Unassembled WGS sequence"/>
</dbReference>
<keyword evidence="1" id="KW-1133">Transmembrane helix</keyword>
<protein>
    <submittedName>
        <fullName evidence="2">Uncharacterized protein</fullName>
    </submittedName>
</protein>
<dbReference type="AlphaFoldDB" id="A0A3N6P3C7"/>
<accession>A0A3N6P3C7</accession>
<gene>
    <name evidence="2" type="ORF">D5R40_28085</name>
</gene>
<evidence type="ECO:0000313" key="3">
    <source>
        <dbReference type="Proteomes" id="UP000269154"/>
    </source>
</evidence>
<comment type="caution">
    <text evidence="2">The sequence shown here is derived from an EMBL/GenBank/DDBJ whole genome shotgun (WGS) entry which is preliminary data.</text>
</comment>
<keyword evidence="1" id="KW-0472">Membrane</keyword>
<keyword evidence="3" id="KW-1185">Reference proteome</keyword>
<organism evidence="2 3">
    <name type="scientific">Okeania hirsuta</name>
    <dbReference type="NCBI Taxonomy" id="1458930"/>
    <lineage>
        <taxon>Bacteria</taxon>
        <taxon>Bacillati</taxon>
        <taxon>Cyanobacteriota</taxon>
        <taxon>Cyanophyceae</taxon>
        <taxon>Oscillatoriophycideae</taxon>
        <taxon>Oscillatoriales</taxon>
        <taxon>Microcoleaceae</taxon>
        <taxon>Okeania</taxon>
    </lineage>
</organism>
<sequence length="92" mass="10836">MHATSVGSRGKGWWCIVMRECAECAECAECGQKLKNMYLHYYYAGLPGKELMNKTAIIDFIFYYWRYLLVMSNYSLVFIYIYSVFILDVNLN</sequence>
<proteinExistence type="predicted"/>
<dbReference type="EMBL" id="RCBY01000266">
    <property type="protein sequence ID" value="RQH27379.1"/>
    <property type="molecule type" value="Genomic_DNA"/>
</dbReference>
<evidence type="ECO:0000313" key="2">
    <source>
        <dbReference type="EMBL" id="RQH27379.1"/>
    </source>
</evidence>
<evidence type="ECO:0000256" key="1">
    <source>
        <dbReference type="SAM" id="Phobius"/>
    </source>
</evidence>
<name>A0A3N6P3C7_9CYAN</name>
<feature type="transmembrane region" description="Helical" evidence="1">
    <location>
        <begin position="64"/>
        <end position="87"/>
    </location>
</feature>
<reference evidence="2 3" key="1">
    <citation type="journal article" date="2018" name="ACS Chem. Biol.">
        <title>Ketoreductase domain dysfunction expands chemodiversity: malyngamide biosynthesis in the cyanobacterium Okeania hirsuta.</title>
        <authorList>
            <person name="Moss N.A."/>
            <person name="Leao T."/>
            <person name="Rankin M."/>
            <person name="McCullough T.M."/>
            <person name="Qu P."/>
            <person name="Korobeynikov A."/>
            <person name="Smith J.L."/>
            <person name="Gerwick L."/>
            <person name="Gerwick W.H."/>
        </authorList>
    </citation>
    <scope>NUCLEOTIDE SEQUENCE [LARGE SCALE GENOMIC DNA]</scope>
    <source>
        <strain evidence="2 3">PAB10Feb10-1</strain>
    </source>
</reference>
<keyword evidence="1" id="KW-0812">Transmembrane</keyword>